<keyword evidence="9" id="KW-0133">Cell shape</keyword>
<evidence type="ECO:0000256" key="11">
    <source>
        <dbReference type="ARBA" id="ARBA00023316"/>
    </source>
</evidence>
<feature type="active site" description="Acyl-ester intermediate" evidence="13">
    <location>
        <position position="69"/>
    </location>
</feature>
<dbReference type="InterPro" id="IPR015956">
    <property type="entry name" value="Peniciliin-bd_prot_C_sf"/>
</dbReference>
<dbReference type="PANTHER" id="PTHR21581:SF11">
    <property type="entry name" value="D-ALANYL-D-ALANINE CARBOXYPEPTIDASE DACA"/>
    <property type="match status" value="1"/>
</dbReference>
<accession>A0A1L8QVA9</accession>
<dbReference type="GO" id="GO:0008360">
    <property type="term" value="P:regulation of cell shape"/>
    <property type="evidence" value="ECO:0007669"/>
    <property type="project" value="UniProtKB-KW"/>
</dbReference>
<dbReference type="Pfam" id="PF00768">
    <property type="entry name" value="Peptidase_S11"/>
    <property type="match status" value="1"/>
</dbReference>
<dbReference type="GO" id="GO:0071555">
    <property type="term" value="P:cell wall organization"/>
    <property type="evidence" value="ECO:0007669"/>
    <property type="project" value="UniProtKB-KW"/>
</dbReference>
<feature type="active site" description="Proton acceptor" evidence="13">
    <location>
        <position position="72"/>
    </location>
</feature>
<keyword evidence="10" id="KW-0573">Peptidoglycan synthesis</keyword>
<dbReference type="GO" id="GO:0009002">
    <property type="term" value="F:serine-type D-Ala-D-Ala carboxypeptidase activity"/>
    <property type="evidence" value="ECO:0007669"/>
    <property type="project" value="UniProtKB-EC"/>
</dbReference>
<evidence type="ECO:0000256" key="3">
    <source>
        <dbReference type="ARBA" id="ARBA00007164"/>
    </source>
</evidence>
<evidence type="ECO:0000256" key="12">
    <source>
        <dbReference type="ARBA" id="ARBA00034000"/>
    </source>
</evidence>
<comment type="similarity">
    <text evidence="3 15">Belongs to the peptidase S11 family.</text>
</comment>
<evidence type="ECO:0000256" key="9">
    <source>
        <dbReference type="ARBA" id="ARBA00022960"/>
    </source>
</evidence>
<keyword evidence="7" id="KW-0732">Signal</keyword>
<name>A0A1L8QVA9_9ENTE</name>
<evidence type="ECO:0000256" key="8">
    <source>
        <dbReference type="ARBA" id="ARBA00022801"/>
    </source>
</evidence>
<evidence type="ECO:0000259" key="16">
    <source>
        <dbReference type="SMART" id="SM00936"/>
    </source>
</evidence>
<comment type="caution">
    <text evidence="17">The sequence shown here is derived from an EMBL/GenBank/DDBJ whole genome shotgun (WGS) entry which is preliminary data.</text>
</comment>
<dbReference type="SUPFAM" id="SSF69189">
    <property type="entry name" value="Penicillin-binding protein associated domain"/>
    <property type="match status" value="1"/>
</dbReference>
<feature type="binding site" evidence="14">
    <location>
        <position position="258"/>
    </location>
    <ligand>
        <name>substrate</name>
    </ligand>
</feature>
<dbReference type="PANTHER" id="PTHR21581">
    <property type="entry name" value="D-ALANYL-D-ALANINE CARBOXYPEPTIDASE"/>
    <property type="match status" value="1"/>
</dbReference>
<dbReference type="UniPathway" id="UPA00219"/>
<sequence>MNLKPITHSFLVLFLTISSLLAFPLDLFAETVTTPDDFSIEAKAALAVDMQTGTILYEQQSEERMPVASITKLLSLYLVQQAIANGELRWDDNVTISSDIATLSQNLALSNVILEAGETYTVEELFETAVILSANAATVALAELVAGSEFAFVDLMKEQLTTWGITDFVLVNSTGLNNEDMTTPLYPSSNPTDENEFTAKDIAIITRHLLQDFPETLDYTNKASAVFESKSGGPATMYSTNWLLAGMPYEKAGVDGLKTGTTDLAGPSFVGTIEKDGRRVITVLLNAETSEARFSETSRLMDYAYNQWAYQTILNAGDEIPSVSPVEVLEGKEEAVSVIVNEELTALLPITSEPFDFRYTLLFDDSSTKLKAPIAKNQALGEVQVQLPADSLVYLEESDREAALIANTTTFYANNDVERVNFFVRLWRQLFN</sequence>
<dbReference type="SUPFAM" id="SSF56601">
    <property type="entry name" value="beta-lactamase/transpeptidase-like"/>
    <property type="match status" value="1"/>
</dbReference>
<comment type="function">
    <text evidence="1">Removes C-terminal D-alanyl residues from sugar-peptide cell wall precursors.</text>
</comment>
<gene>
    <name evidence="17" type="ORF">RU93_GL001415</name>
</gene>
<dbReference type="RefSeq" id="WP_071874162.1">
    <property type="nucleotide sequence ID" value="NZ_JBHSHF010000014.1"/>
</dbReference>
<feature type="domain" description="Peptidase S11 D-Ala-D-Ala carboxypeptidase A C-terminal" evidence="16">
    <location>
        <begin position="308"/>
        <end position="400"/>
    </location>
</feature>
<evidence type="ECO:0000313" key="18">
    <source>
        <dbReference type="Proteomes" id="UP000182149"/>
    </source>
</evidence>
<evidence type="ECO:0000256" key="15">
    <source>
        <dbReference type="RuleBase" id="RU004016"/>
    </source>
</evidence>
<keyword evidence="11" id="KW-0961">Cell wall biogenesis/degradation</keyword>
<evidence type="ECO:0000256" key="4">
    <source>
        <dbReference type="ARBA" id="ARBA00012448"/>
    </source>
</evidence>
<dbReference type="InterPro" id="IPR012338">
    <property type="entry name" value="Beta-lactam/transpept-like"/>
</dbReference>
<evidence type="ECO:0000256" key="2">
    <source>
        <dbReference type="ARBA" id="ARBA00004752"/>
    </source>
</evidence>
<reference evidence="17 18" key="1">
    <citation type="submission" date="2014-12" db="EMBL/GenBank/DDBJ databases">
        <title>Draft genome sequences of 29 type strains of Enterococci.</title>
        <authorList>
            <person name="Zhong Z."/>
            <person name="Sun Z."/>
            <person name="Liu W."/>
            <person name="Zhang W."/>
            <person name="Zhang H."/>
        </authorList>
    </citation>
    <scope>NUCLEOTIDE SEQUENCE [LARGE SCALE GENOMIC DNA]</scope>
    <source>
        <strain evidence="17 18">DSM 17690</strain>
    </source>
</reference>
<dbReference type="AlphaFoldDB" id="A0A1L8QVA9"/>
<organism evidence="17 18">
    <name type="scientific">Enterococcus aquimarinus</name>
    <dbReference type="NCBI Taxonomy" id="328396"/>
    <lineage>
        <taxon>Bacteria</taxon>
        <taxon>Bacillati</taxon>
        <taxon>Bacillota</taxon>
        <taxon>Bacilli</taxon>
        <taxon>Lactobacillales</taxon>
        <taxon>Enterococcaceae</taxon>
        <taxon>Enterococcus</taxon>
    </lineage>
</organism>
<dbReference type="InterPro" id="IPR001967">
    <property type="entry name" value="Peptidase_S11_N"/>
</dbReference>
<keyword evidence="18" id="KW-1185">Reference proteome</keyword>
<evidence type="ECO:0000256" key="1">
    <source>
        <dbReference type="ARBA" id="ARBA00003217"/>
    </source>
</evidence>
<feature type="active site" evidence="13">
    <location>
        <position position="133"/>
    </location>
</feature>
<dbReference type="PRINTS" id="PR00725">
    <property type="entry name" value="DADACBPTASE1"/>
</dbReference>
<dbReference type="EMBL" id="JXKD01000003">
    <property type="protein sequence ID" value="OJG11420.1"/>
    <property type="molecule type" value="Genomic_DNA"/>
</dbReference>
<keyword evidence="5 17" id="KW-0121">Carboxypeptidase</keyword>
<evidence type="ECO:0000256" key="5">
    <source>
        <dbReference type="ARBA" id="ARBA00022645"/>
    </source>
</evidence>
<dbReference type="SMART" id="SM00936">
    <property type="entry name" value="PBP5_C"/>
    <property type="match status" value="1"/>
</dbReference>
<comment type="catalytic activity">
    <reaction evidence="12">
        <text>Preferential cleavage: (Ac)2-L-Lys-D-Ala-|-D-Ala. Also transpeptidation of peptidyl-alanyl moieties that are N-acyl substituents of D-alanine.</text>
        <dbReference type="EC" id="3.4.16.4"/>
    </reaction>
</comment>
<dbReference type="InterPro" id="IPR037167">
    <property type="entry name" value="Peptidase_S11_C_sf"/>
</dbReference>
<dbReference type="InterPro" id="IPR018044">
    <property type="entry name" value="Peptidase_S11"/>
</dbReference>
<evidence type="ECO:0000256" key="6">
    <source>
        <dbReference type="ARBA" id="ARBA00022670"/>
    </source>
</evidence>
<dbReference type="GO" id="GO:0006508">
    <property type="term" value="P:proteolysis"/>
    <property type="evidence" value="ECO:0007669"/>
    <property type="project" value="UniProtKB-KW"/>
</dbReference>
<dbReference type="OrthoDB" id="9791132at2"/>
<evidence type="ECO:0000256" key="13">
    <source>
        <dbReference type="PIRSR" id="PIRSR618044-1"/>
    </source>
</evidence>
<dbReference type="Pfam" id="PF07943">
    <property type="entry name" value="PBP5_C"/>
    <property type="match status" value="1"/>
</dbReference>
<dbReference type="Gene3D" id="3.40.710.10">
    <property type="entry name" value="DD-peptidase/beta-lactamase superfamily"/>
    <property type="match status" value="1"/>
</dbReference>
<comment type="pathway">
    <text evidence="2">Cell wall biogenesis; peptidoglycan biosynthesis.</text>
</comment>
<protein>
    <recommendedName>
        <fullName evidence="4">serine-type D-Ala-D-Ala carboxypeptidase</fullName>
        <ecNumber evidence="4">3.4.16.4</ecNumber>
    </recommendedName>
</protein>
<keyword evidence="6" id="KW-0645">Protease</keyword>
<keyword evidence="8" id="KW-0378">Hydrolase</keyword>
<dbReference type="InterPro" id="IPR012907">
    <property type="entry name" value="Peptidase_S11_C"/>
</dbReference>
<proteinExistence type="inferred from homology"/>
<evidence type="ECO:0000256" key="10">
    <source>
        <dbReference type="ARBA" id="ARBA00022984"/>
    </source>
</evidence>
<dbReference type="Proteomes" id="UP000182149">
    <property type="component" value="Unassembled WGS sequence"/>
</dbReference>
<evidence type="ECO:0000313" key="17">
    <source>
        <dbReference type="EMBL" id="OJG11420.1"/>
    </source>
</evidence>
<dbReference type="STRING" id="328396.RU93_GL001415"/>
<dbReference type="Gene3D" id="2.60.410.10">
    <property type="entry name" value="D-Ala-D-Ala carboxypeptidase, C-terminal domain"/>
    <property type="match status" value="1"/>
</dbReference>
<dbReference type="GO" id="GO:0009252">
    <property type="term" value="P:peptidoglycan biosynthetic process"/>
    <property type="evidence" value="ECO:0007669"/>
    <property type="project" value="UniProtKB-UniPathway"/>
</dbReference>
<evidence type="ECO:0000256" key="14">
    <source>
        <dbReference type="PIRSR" id="PIRSR618044-2"/>
    </source>
</evidence>
<dbReference type="EC" id="3.4.16.4" evidence="4"/>
<evidence type="ECO:0000256" key="7">
    <source>
        <dbReference type="ARBA" id="ARBA00022729"/>
    </source>
</evidence>